<dbReference type="HOGENOM" id="CLU_3042563_0_0_3"/>
<dbReference type="EMBL" id="CP003495">
    <property type="protein sequence ID" value="AFY29906.1"/>
    <property type="molecule type" value="Genomic_DNA"/>
</dbReference>
<dbReference type="Proteomes" id="UP000010388">
    <property type="component" value="Chromosome"/>
</dbReference>
<evidence type="ECO:0000313" key="1">
    <source>
        <dbReference type="EMBL" id="AFY29906.1"/>
    </source>
</evidence>
<organism evidence="1 2">
    <name type="scientific">Cyanobium gracile (strain ATCC 27147 / PCC 6307)</name>
    <dbReference type="NCBI Taxonomy" id="292564"/>
    <lineage>
        <taxon>Bacteria</taxon>
        <taxon>Bacillati</taxon>
        <taxon>Cyanobacteriota</taxon>
        <taxon>Cyanophyceae</taxon>
        <taxon>Synechococcales</taxon>
        <taxon>Prochlorococcaceae</taxon>
        <taxon>Cyanobium</taxon>
    </lineage>
</organism>
<protein>
    <submittedName>
        <fullName evidence="1">Uncharacterized protein</fullName>
    </submittedName>
</protein>
<gene>
    <name evidence="1" type="ordered locus">Cyagr_2814</name>
</gene>
<proteinExistence type="predicted"/>
<dbReference type="AlphaFoldDB" id="K9PB10"/>
<name>K9PB10_CYAGP</name>
<dbReference type="KEGG" id="cgc:Cyagr_2814"/>
<sequence>MVPVIRIAVGPSGSRGAPNDVFRNSNREVSLVEGGRHEMMQIRNGELCPNRLMP</sequence>
<accession>K9PB10</accession>
<evidence type="ECO:0000313" key="2">
    <source>
        <dbReference type="Proteomes" id="UP000010388"/>
    </source>
</evidence>
<reference evidence="2" key="1">
    <citation type="journal article" date="2013" name="Proc. Natl. Acad. Sci. U.S.A.">
        <title>Improving the coverage of the cyanobacterial phylum using diversity-driven genome sequencing.</title>
        <authorList>
            <person name="Shih P.M."/>
            <person name="Wu D."/>
            <person name="Latifi A."/>
            <person name="Axen S.D."/>
            <person name="Fewer D.P."/>
            <person name="Talla E."/>
            <person name="Calteau A."/>
            <person name="Cai F."/>
            <person name="Tandeau de Marsac N."/>
            <person name="Rippka R."/>
            <person name="Herdman M."/>
            <person name="Sivonen K."/>
            <person name="Coursin T."/>
            <person name="Laurent T."/>
            <person name="Goodwin L."/>
            <person name="Nolan M."/>
            <person name="Davenport K.W."/>
            <person name="Han C.S."/>
            <person name="Rubin E.M."/>
            <person name="Eisen J.A."/>
            <person name="Woyke T."/>
            <person name="Gugger M."/>
            <person name="Kerfeld C.A."/>
        </authorList>
    </citation>
    <scope>NUCLEOTIDE SEQUENCE [LARGE SCALE GENOMIC DNA]</scope>
    <source>
        <strain evidence="2">ATCC 27147 / PCC 6307</strain>
    </source>
</reference>